<dbReference type="InterPro" id="IPR038404">
    <property type="entry name" value="TRAP_DctP_sf"/>
</dbReference>
<evidence type="ECO:0000256" key="1">
    <source>
        <dbReference type="ARBA" id="ARBA00009023"/>
    </source>
</evidence>
<dbReference type="NCBIfam" id="NF037995">
    <property type="entry name" value="TRAP_S1"/>
    <property type="match status" value="1"/>
</dbReference>
<proteinExistence type="inferred from homology"/>
<name>X1GK67_9ZZZZ</name>
<protein>
    <recommendedName>
        <fullName evidence="5">Extracellular solute-binding protein</fullName>
    </recommendedName>
</protein>
<dbReference type="InterPro" id="IPR018389">
    <property type="entry name" value="DctP_fam"/>
</dbReference>
<keyword evidence="3" id="KW-0732">Signal</keyword>
<dbReference type="Gene3D" id="3.40.190.170">
    <property type="entry name" value="Bacterial extracellular solute-binding protein, family 7"/>
    <property type="match status" value="1"/>
</dbReference>
<dbReference type="Pfam" id="PF03480">
    <property type="entry name" value="DctP"/>
    <property type="match status" value="1"/>
</dbReference>
<comment type="caution">
    <text evidence="4">The sequence shown here is derived from an EMBL/GenBank/DDBJ whole genome shotgun (WGS) entry which is preliminary data.</text>
</comment>
<dbReference type="AlphaFoldDB" id="X1GK67"/>
<keyword evidence="2" id="KW-0813">Transport</keyword>
<comment type="similarity">
    <text evidence="1">Belongs to the bacterial solute-binding protein 7 family.</text>
</comment>
<dbReference type="PANTHER" id="PTHR33376">
    <property type="match status" value="1"/>
</dbReference>
<evidence type="ECO:0008006" key="5">
    <source>
        <dbReference type="Google" id="ProtNLM"/>
    </source>
</evidence>
<organism evidence="4">
    <name type="scientific">marine sediment metagenome</name>
    <dbReference type="NCBI Taxonomy" id="412755"/>
    <lineage>
        <taxon>unclassified sequences</taxon>
        <taxon>metagenomes</taxon>
        <taxon>ecological metagenomes</taxon>
    </lineage>
</organism>
<dbReference type="EMBL" id="BARU01018531">
    <property type="protein sequence ID" value="GAH57562.1"/>
    <property type="molecule type" value="Genomic_DNA"/>
</dbReference>
<evidence type="ECO:0000313" key="4">
    <source>
        <dbReference type="EMBL" id="GAH57562.1"/>
    </source>
</evidence>
<dbReference type="GO" id="GO:0055085">
    <property type="term" value="P:transmembrane transport"/>
    <property type="evidence" value="ECO:0007669"/>
    <property type="project" value="InterPro"/>
</dbReference>
<feature type="non-terminal residue" evidence="4">
    <location>
        <position position="225"/>
    </location>
</feature>
<sequence length="225" mass="24843">MINLQVYSYGRPFYAMCEEIKEKTGGRLDIEVFLPGEAPWSPKDYLRAIKEGAVETAGCYPGYFSATEPVLVVTNLPMLMPPDPEVVEEIYDDIKDELFQPIFAKWDGLALCNWWFPFHAIGGPVPVVSWDSLAGIKTRVTGVEPADLIKMLGGVPVTVAWAEVPTALMTGVIDAVVTSGDGYYTAKLWQYEGFDYITLMEIACMPCSMIVSKTALAALPEDVRQ</sequence>
<dbReference type="PANTHER" id="PTHR33376:SF7">
    <property type="entry name" value="C4-DICARBOXYLATE-BINDING PROTEIN DCTB"/>
    <property type="match status" value="1"/>
</dbReference>
<accession>X1GK67</accession>
<evidence type="ECO:0000256" key="3">
    <source>
        <dbReference type="ARBA" id="ARBA00022729"/>
    </source>
</evidence>
<gene>
    <name evidence="4" type="ORF">S03H2_30620</name>
</gene>
<evidence type="ECO:0000256" key="2">
    <source>
        <dbReference type="ARBA" id="ARBA00022448"/>
    </source>
</evidence>
<reference evidence="4" key="1">
    <citation type="journal article" date="2014" name="Front. Microbiol.">
        <title>High frequency of phylogenetically diverse reductive dehalogenase-homologous genes in deep subseafloor sedimentary metagenomes.</title>
        <authorList>
            <person name="Kawai M."/>
            <person name="Futagami T."/>
            <person name="Toyoda A."/>
            <person name="Takaki Y."/>
            <person name="Nishi S."/>
            <person name="Hori S."/>
            <person name="Arai W."/>
            <person name="Tsubouchi T."/>
            <person name="Morono Y."/>
            <person name="Uchiyama I."/>
            <person name="Ito T."/>
            <person name="Fujiyama A."/>
            <person name="Inagaki F."/>
            <person name="Takami H."/>
        </authorList>
    </citation>
    <scope>NUCLEOTIDE SEQUENCE</scope>
    <source>
        <strain evidence="4">Expedition CK06-06</strain>
    </source>
</reference>